<evidence type="ECO:0008006" key="2">
    <source>
        <dbReference type="Google" id="ProtNLM"/>
    </source>
</evidence>
<proteinExistence type="predicted"/>
<sequence length="282" mass="32364">MSKKGKRILVSLFVIVLLIVLIVCSNIYAGKINVSKVNIKVSYGVSDTIVLATNINESLKNEFGDFLKKQRKDIDQKKIESFLMQNPYIEQAQVYQTLKGVLNIEIKQREPIVRIYTLRNKEYYIDKLGKVILIDDNQLTDVVVASGNVDVNNSNLDKNLDTIDIENKKGFDKTLSNIYYIVQKLASDSILNYQIDQIYVPAKGNYELIPKIGNYIIRIGENKDLEEELIKLRYLYKEAFSRNGWDNYSFVDLRFRHQVVCTKKGGIEATIDSSQTTTNKVN</sequence>
<dbReference type="AlphaFoldDB" id="A0A644UE50"/>
<evidence type="ECO:0000313" key="1">
    <source>
        <dbReference type="EMBL" id="MPL77266.1"/>
    </source>
</evidence>
<gene>
    <name evidence="1" type="ORF">SDC9_23119</name>
</gene>
<organism evidence="1">
    <name type="scientific">bioreactor metagenome</name>
    <dbReference type="NCBI Taxonomy" id="1076179"/>
    <lineage>
        <taxon>unclassified sequences</taxon>
        <taxon>metagenomes</taxon>
        <taxon>ecological metagenomes</taxon>
    </lineage>
</organism>
<accession>A0A644UE50</accession>
<protein>
    <recommendedName>
        <fullName evidence="2">Cell division protein FtsQ</fullName>
    </recommendedName>
</protein>
<name>A0A644UE50_9ZZZZ</name>
<dbReference type="EMBL" id="VSSQ01000105">
    <property type="protein sequence ID" value="MPL77266.1"/>
    <property type="molecule type" value="Genomic_DNA"/>
</dbReference>
<reference evidence="1" key="1">
    <citation type="submission" date="2019-08" db="EMBL/GenBank/DDBJ databases">
        <authorList>
            <person name="Kucharzyk K."/>
            <person name="Murdoch R.W."/>
            <person name="Higgins S."/>
            <person name="Loffler F."/>
        </authorList>
    </citation>
    <scope>NUCLEOTIDE SEQUENCE</scope>
</reference>
<comment type="caution">
    <text evidence="1">The sequence shown here is derived from an EMBL/GenBank/DDBJ whole genome shotgun (WGS) entry which is preliminary data.</text>
</comment>